<dbReference type="Pfam" id="PF13711">
    <property type="entry name" value="DUF4160"/>
    <property type="match status" value="1"/>
</dbReference>
<reference evidence="1" key="1">
    <citation type="submission" date="2019-02" db="EMBL/GenBank/DDBJ databases">
        <authorList>
            <person name="Gruber-Vodicka R. H."/>
            <person name="Seah K. B. B."/>
        </authorList>
    </citation>
    <scope>NUCLEOTIDE SEQUENCE</scope>
    <source>
        <strain evidence="1">BECK_DK161</strain>
    </source>
</reference>
<accession>A0A450S2U2</accession>
<dbReference type="AlphaFoldDB" id="A0A450S2U2"/>
<name>A0A450S2U2_9GAMM</name>
<evidence type="ECO:0000313" key="1">
    <source>
        <dbReference type="EMBL" id="VFJ45971.1"/>
    </source>
</evidence>
<gene>
    <name evidence="1" type="ORF">BECKDK2373C_GA0170839_101351</name>
</gene>
<proteinExistence type="predicted"/>
<dbReference type="EMBL" id="CAADEY010000013">
    <property type="protein sequence ID" value="VFJ45971.1"/>
    <property type="molecule type" value="Genomic_DNA"/>
</dbReference>
<organism evidence="1">
    <name type="scientific">Candidatus Kentrum sp. DK</name>
    <dbReference type="NCBI Taxonomy" id="2126562"/>
    <lineage>
        <taxon>Bacteria</taxon>
        <taxon>Pseudomonadati</taxon>
        <taxon>Pseudomonadota</taxon>
        <taxon>Gammaproteobacteria</taxon>
        <taxon>Candidatus Kentrum</taxon>
    </lineage>
</organism>
<sequence length="61" mass="6800">MPTISIFYGILIRMFFHDTDKHHVPHIHAEYQGQVAVYAIKDGAVLATGGQNPLPIRGLDQ</sequence>
<dbReference type="InterPro" id="IPR025427">
    <property type="entry name" value="DUF4160"/>
</dbReference>
<protein>
    <recommendedName>
        <fullName evidence="2">DUF4160 domain-containing protein</fullName>
    </recommendedName>
</protein>
<evidence type="ECO:0008006" key="2">
    <source>
        <dbReference type="Google" id="ProtNLM"/>
    </source>
</evidence>